<dbReference type="Gene3D" id="2.60.120.620">
    <property type="entry name" value="q2cbj1_9rhob like domain"/>
    <property type="match status" value="1"/>
</dbReference>
<keyword evidence="2" id="KW-0479">Metal-binding</keyword>
<reference evidence="9" key="2">
    <citation type="submission" date="2019-06" db="EMBL/GenBank/DDBJ databases">
        <title>Genomics analysis of Aphanomyces spp. identifies a new class of oomycete effector associated with host adaptation.</title>
        <authorList>
            <person name="Gaulin E."/>
        </authorList>
    </citation>
    <scope>NUCLEOTIDE SEQUENCE</scope>
    <source>
        <strain evidence="9">CBS 578.67</strain>
    </source>
</reference>
<comment type="cofactor">
    <cofactor evidence="1">
        <name>L-ascorbate</name>
        <dbReference type="ChEBI" id="CHEBI:38290"/>
    </cofactor>
</comment>
<dbReference type="PROSITE" id="PS51471">
    <property type="entry name" value="FE2OG_OXY"/>
    <property type="match status" value="1"/>
</dbReference>
<dbReference type="SMART" id="SM00702">
    <property type="entry name" value="P4Hc"/>
    <property type="match status" value="1"/>
</dbReference>
<keyword evidence="4" id="KW-0223">Dioxygenase</keyword>
<accession>A0A485LBJ1</accession>
<dbReference type="EMBL" id="VJMH01006410">
    <property type="protein sequence ID" value="KAF0689809.1"/>
    <property type="molecule type" value="Genomic_DNA"/>
</dbReference>
<evidence type="ECO:0000256" key="3">
    <source>
        <dbReference type="ARBA" id="ARBA00022896"/>
    </source>
</evidence>
<keyword evidence="6" id="KW-0408">Iron</keyword>
<evidence type="ECO:0000313" key="10">
    <source>
        <dbReference type="EMBL" id="VFT95501.1"/>
    </source>
</evidence>
<feature type="compositionally biased region" description="Basic residues" evidence="7">
    <location>
        <begin position="75"/>
        <end position="88"/>
    </location>
</feature>
<protein>
    <submittedName>
        <fullName evidence="10">Aste57867_18767 protein</fullName>
    </submittedName>
</protein>
<name>A0A485LBJ1_9STRA</name>
<dbReference type="InterPro" id="IPR006620">
    <property type="entry name" value="Pro_4_hyd_alph"/>
</dbReference>
<evidence type="ECO:0000259" key="8">
    <source>
        <dbReference type="PROSITE" id="PS51471"/>
    </source>
</evidence>
<evidence type="ECO:0000313" key="9">
    <source>
        <dbReference type="EMBL" id="KAF0689809.1"/>
    </source>
</evidence>
<dbReference type="PANTHER" id="PTHR12907:SF26">
    <property type="entry name" value="HIF PROLYL HYDROXYLASE, ISOFORM C"/>
    <property type="match status" value="1"/>
</dbReference>
<dbReference type="InterPro" id="IPR005123">
    <property type="entry name" value="Oxoglu/Fe-dep_dioxygenase_dom"/>
</dbReference>
<evidence type="ECO:0000256" key="2">
    <source>
        <dbReference type="ARBA" id="ARBA00022723"/>
    </source>
</evidence>
<keyword evidence="11" id="KW-1185">Reference proteome</keyword>
<feature type="compositionally biased region" description="Low complexity" evidence="7">
    <location>
        <begin position="56"/>
        <end position="73"/>
    </location>
</feature>
<dbReference type="EMBL" id="CAADRA010006431">
    <property type="protein sequence ID" value="VFT95501.1"/>
    <property type="molecule type" value="Genomic_DNA"/>
</dbReference>
<dbReference type="GO" id="GO:0031543">
    <property type="term" value="F:peptidyl-proline dioxygenase activity"/>
    <property type="evidence" value="ECO:0007669"/>
    <property type="project" value="TreeGrafter"/>
</dbReference>
<organism evidence="10 11">
    <name type="scientific">Aphanomyces stellatus</name>
    <dbReference type="NCBI Taxonomy" id="120398"/>
    <lineage>
        <taxon>Eukaryota</taxon>
        <taxon>Sar</taxon>
        <taxon>Stramenopiles</taxon>
        <taxon>Oomycota</taxon>
        <taxon>Saprolegniomycetes</taxon>
        <taxon>Saprolegniales</taxon>
        <taxon>Verrucalvaceae</taxon>
        <taxon>Aphanomyces</taxon>
    </lineage>
</organism>
<dbReference type="AlphaFoldDB" id="A0A485LBJ1"/>
<dbReference type="Pfam" id="PF13640">
    <property type="entry name" value="2OG-FeII_Oxy_3"/>
    <property type="match status" value="1"/>
</dbReference>
<feature type="domain" description="Fe2OG dioxygenase" evidence="8">
    <location>
        <begin position="206"/>
        <end position="308"/>
    </location>
</feature>
<dbReference type="PANTHER" id="PTHR12907">
    <property type="entry name" value="EGL NINE HOMOLOG-RELATED"/>
    <property type="match status" value="1"/>
</dbReference>
<evidence type="ECO:0000256" key="4">
    <source>
        <dbReference type="ARBA" id="ARBA00022964"/>
    </source>
</evidence>
<feature type="region of interest" description="Disordered" evidence="7">
    <location>
        <begin position="1"/>
        <end position="94"/>
    </location>
</feature>
<keyword evidence="3" id="KW-0847">Vitamin C</keyword>
<keyword evidence="5" id="KW-0560">Oxidoreductase</keyword>
<evidence type="ECO:0000256" key="1">
    <source>
        <dbReference type="ARBA" id="ARBA00001961"/>
    </source>
</evidence>
<dbReference type="GO" id="GO:0031418">
    <property type="term" value="F:L-ascorbic acid binding"/>
    <property type="evidence" value="ECO:0007669"/>
    <property type="project" value="UniProtKB-KW"/>
</dbReference>
<reference evidence="10 11" key="1">
    <citation type="submission" date="2019-03" db="EMBL/GenBank/DDBJ databases">
        <authorList>
            <person name="Gaulin E."/>
            <person name="Dumas B."/>
        </authorList>
    </citation>
    <scope>NUCLEOTIDE SEQUENCE [LARGE SCALE GENOMIC DNA]</scope>
    <source>
        <strain evidence="10">CBS 568.67</strain>
    </source>
</reference>
<evidence type="ECO:0000256" key="7">
    <source>
        <dbReference type="SAM" id="MobiDB-lite"/>
    </source>
</evidence>
<dbReference type="GO" id="GO:0008198">
    <property type="term" value="F:ferrous iron binding"/>
    <property type="evidence" value="ECO:0007669"/>
    <property type="project" value="TreeGrafter"/>
</dbReference>
<gene>
    <name evidence="10" type="primary">Aste57867_18767</name>
    <name evidence="9" type="ORF">As57867_018703</name>
    <name evidence="10" type="ORF">ASTE57867_18767</name>
</gene>
<dbReference type="OrthoDB" id="76265at2759"/>
<proteinExistence type="predicted"/>
<dbReference type="InterPro" id="IPR051559">
    <property type="entry name" value="HIF_prolyl_hydroxylases"/>
</dbReference>
<evidence type="ECO:0000256" key="5">
    <source>
        <dbReference type="ARBA" id="ARBA00023002"/>
    </source>
</evidence>
<sequence>MVLSRAEKRKLKKQGLAVPADAPASTTHDETSPPAMTEAVHAKTDSGNGSKKRKQAASAPSTDDTPAPASDAPAGKKHRRKRQRTKKRPQGDLAALAPAAIASMHAISKGSVCVTRQWLDPAFVGRVRRDAQALRAAGAFTKSAIGGREGEAQTMELRKRHSECCGLFDDAEAAKGVGDITARNVLMDLIADLRDELSNKVEPLAEFMELQYLYYPGGGKGFYGKHIDQQHRVRDKPNRVVSMVLYLNHIEWDSAVDGGNLRAYPRKCEPINVDPCGGTLVLFHSGKLLHEAMPTQRDRWALVGWFMAAEGS</sequence>
<dbReference type="InterPro" id="IPR044862">
    <property type="entry name" value="Pro_4_hyd_alph_FE2OG_OXY"/>
</dbReference>
<dbReference type="GO" id="GO:0071456">
    <property type="term" value="P:cellular response to hypoxia"/>
    <property type="evidence" value="ECO:0007669"/>
    <property type="project" value="TreeGrafter"/>
</dbReference>
<evidence type="ECO:0000256" key="6">
    <source>
        <dbReference type="ARBA" id="ARBA00023004"/>
    </source>
</evidence>
<dbReference type="Proteomes" id="UP000332933">
    <property type="component" value="Unassembled WGS sequence"/>
</dbReference>
<evidence type="ECO:0000313" key="11">
    <source>
        <dbReference type="Proteomes" id="UP000332933"/>
    </source>
</evidence>